<evidence type="ECO:0000313" key="1">
    <source>
        <dbReference type="EMBL" id="KAF0701187.1"/>
    </source>
</evidence>
<dbReference type="EMBL" id="CAADRA010005120">
    <property type="protein sequence ID" value="VFT85225.1"/>
    <property type="molecule type" value="Genomic_DNA"/>
</dbReference>
<protein>
    <submittedName>
        <fullName evidence="3">Aste57867_1093 protein</fullName>
    </submittedName>
    <submittedName>
        <fullName evidence="4">Aste57867_8338 protein</fullName>
    </submittedName>
</protein>
<organism evidence="3 5">
    <name type="scientific">Aphanomyces stellatus</name>
    <dbReference type="NCBI Taxonomy" id="120398"/>
    <lineage>
        <taxon>Eukaryota</taxon>
        <taxon>Sar</taxon>
        <taxon>Stramenopiles</taxon>
        <taxon>Oomycota</taxon>
        <taxon>Saprolegniomycetes</taxon>
        <taxon>Saprolegniales</taxon>
        <taxon>Verrucalvaceae</taxon>
        <taxon>Aphanomyces</taxon>
    </lineage>
</organism>
<sequence length="374" mass="43635">MEALCKAEFVDAKEGDQPLDEILDKKLRRRVYLKNMRRIYRREAKEERAYLLNKVRELEQLLEPLHNRFLGTKLPWREVARAMDEERHHASKERNQLIAQAHSMDRLVFEMNTWVAAQMSLQGELGSHVPTWRERSLFANPQSRHLGKAWILQQMYHNTDRVFLEHGFPPKDHDFHLFDIVMAPPDDGGTHIVMGMQHDYMMPPDRLATYCETICAMLRVNHMQFPLPPSTVGERDGAVLLHQMTTCFGEHINILTTSFDSSPTSSTVVAQEILADEAVSVTSEHRRRRRSYWAEVYRLPDGRWRRRFFLQLSLRLCGQAEEQAPLEEEELVWGVDLSHVPPEFKDAQFRHQVKNVWLSIGPSTRPHKNKGGLS</sequence>
<gene>
    <name evidence="3" type="primary">Aste57867_1093</name>
    <name evidence="4" type="synonym">Aste57867_8338</name>
    <name evidence="2" type="ORF">As57867_001092</name>
    <name evidence="1" type="ORF">As57867_008306</name>
    <name evidence="3" type="ORF">ASTE57867_1093</name>
    <name evidence="4" type="ORF">ASTE57867_8338</name>
</gene>
<evidence type="ECO:0000313" key="4">
    <source>
        <dbReference type="EMBL" id="VFT85225.1"/>
    </source>
</evidence>
<dbReference type="EMBL" id="VJMH01000075">
    <property type="protein sequence ID" value="KAF0719372.1"/>
    <property type="molecule type" value="Genomic_DNA"/>
</dbReference>
<reference evidence="3 5" key="1">
    <citation type="submission" date="2019-03" db="EMBL/GenBank/DDBJ databases">
        <authorList>
            <person name="Gaulin E."/>
            <person name="Dumas B."/>
        </authorList>
    </citation>
    <scope>NUCLEOTIDE SEQUENCE [LARGE SCALE GENOMIC DNA]</scope>
    <source>
        <strain evidence="3">CBS 568.67</strain>
    </source>
</reference>
<accession>A0A485K7P0</accession>
<dbReference type="EMBL" id="CAADRA010000075">
    <property type="protein sequence ID" value="VFT78315.1"/>
    <property type="molecule type" value="Genomic_DNA"/>
</dbReference>
<evidence type="ECO:0000313" key="5">
    <source>
        <dbReference type="Proteomes" id="UP000332933"/>
    </source>
</evidence>
<dbReference type="AlphaFoldDB" id="A0A485K7P0"/>
<evidence type="ECO:0000313" key="3">
    <source>
        <dbReference type="EMBL" id="VFT78315.1"/>
    </source>
</evidence>
<dbReference type="Proteomes" id="UP000332933">
    <property type="component" value="Unassembled WGS sequence"/>
</dbReference>
<keyword evidence="5" id="KW-1185">Reference proteome</keyword>
<reference evidence="1" key="2">
    <citation type="submission" date="2019-06" db="EMBL/GenBank/DDBJ databases">
        <title>Genomics analysis of Aphanomyces spp. identifies a new class of oomycete effector associated with host adaptation.</title>
        <authorList>
            <person name="Gaulin E."/>
        </authorList>
    </citation>
    <scope>NUCLEOTIDE SEQUENCE</scope>
    <source>
        <strain evidence="1">CBS 578.67</strain>
    </source>
</reference>
<name>A0A485K7P0_9STRA</name>
<proteinExistence type="predicted"/>
<evidence type="ECO:0000313" key="2">
    <source>
        <dbReference type="EMBL" id="KAF0719372.1"/>
    </source>
</evidence>
<dbReference type="EMBL" id="VJMH01005099">
    <property type="protein sequence ID" value="KAF0701187.1"/>
    <property type="molecule type" value="Genomic_DNA"/>
</dbReference>